<gene>
    <name evidence="1" type="ORF">CPRO_11330</name>
    <name evidence="2" type="ORF">SAMN02745151_02718</name>
</gene>
<evidence type="ECO:0000313" key="1">
    <source>
        <dbReference type="EMBL" id="AMJ40728.1"/>
    </source>
</evidence>
<dbReference type="SUPFAM" id="SSF160379">
    <property type="entry name" value="SP0830-like"/>
    <property type="match status" value="1"/>
</dbReference>
<evidence type="ECO:0000313" key="3">
    <source>
        <dbReference type="Proteomes" id="UP000068026"/>
    </source>
</evidence>
<dbReference type="Proteomes" id="UP000184204">
    <property type="component" value="Unassembled WGS sequence"/>
</dbReference>
<dbReference type="PANTHER" id="PTHR36439">
    <property type="entry name" value="BLL4334 PROTEIN"/>
    <property type="match status" value="1"/>
</dbReference>
<name>A0A0X1U723_ANAPI</name>
<dbReference type="EMBL" id="CP014223">
    <property type="protein sequence ID" value="AMJ40728.1"/>
    <property type="molecule type" value="Genomic_DNA"/>
</dbReference>
<dbReference type="PANTHER" id="PTHR36439:SF1">
    <property type="entry name" value="DUF1697 DOMAIN-CONTAINING PROTEIN"/>
    <property type="match status" value="1"/>
</dbReference>
<reference evidence="2" key="4">
    <citation type="submission" date="2016-11" db="EMBL/GenBank/DDBJ databases">
        <authorList>
            <person name="Varghese N."/>
            <person name="Submissions S."/>
        </authorList>
    </citation>
    <scope>NUCLEOTIDE SEQUENCE</scope>
    <source>
        <strain evidence="2">DSM 1682</strain>
    </source>
</reference>
<reference evidence="3" key="2">
    <citation type="submission" date="2016-01" db="EMBL/GenBank/DDBJ databases">
        <authorList>
            <person name="Poehlein A."/>
            <person name="Schlien K."/>
            <person name="Gottschalk G."/>
            <person name="Buckel W."/>
            <person name="Daniel R."/>
        </authorList>
    </citation>
    <scope>NUCLEOTIDE SEQUENCE [LARGE SCALE GENOMIC DNA]</scope>
    <source>
        <strain evidence="3">X2</strain>
    </source>
</reference>
<dbReference type="InterPro" id="IPR012545">
    <property type="entry name" value="DUF1697"/>
</dbReference>
<dbReference type="AlphaFoldDB" id="A0A0X1U723"/>
<dbReference type="EMBL" id="FQUA01000016">
    <property type="protein sequence ID" value="SHF08295.1"/>
    <property type="molecule type" value="Genomic_DNA"/>
</dbReference>
<dbReference type="RefSeq" id="WP_066048836.1">
    <property type="nucleotide sequence ID" value="NZ_CP014223.1"/>
</dbReference>
<proteinExistence type="predicted"/>
<sequence length="179" mass="20059">MEKYIALLRGINVGGKNKISMSKLKITFEDNGFRDVITYINSGNVIFSCPIDDVEEITKSCELAITNTFHLNIAVTIISAEDLTAALHNAPPWWDNDSQSKHNTIFVIPPATATAIIEQIGIEKSEYEKVSHYGQVIFWSAPIKTFSKTKLSRIVSKPSYRSITIRNANTTKKLLQLLE</sequence>
<accession>A0A0X1U723</accession>
<reference evidence="1 3" key="1">
    <citation type="journal article" date="2016" name="Genome Announc.">
        <title>Complete Genome Sequence of the Amino Acid-Fermenting Clostridium propionicum X2 (DSM 1682).</title>
        <authorList>
            <person name="Poehlein A."/>
            <person name="Schlien K."/>
            <person name="Chowdhury N.P."/>
            <person name="Gottschalk G."/>
            <person name="Buckel W."/>
            <person name="Daniel R."/>
        </authorList>
    </citation>
    <scope>NUCLEOTIDE SEQUENCE [LARGE SCALE GENOMIC DNA]</scope>
    <source>
        <strain evidence="1 3">X2</strain>
    </source>
</reference>
<dbReference type="Proteomes" id="UP000068026">
    <property type="component" value="Chromosome"/>
</dbReference>
<dbReference type="KEGG" id="cpro:CPRO_11330"/>
<dbReference type="PIRSF" id="PIRSF008502">
    <property type="entry name" value="UCP008502"/>
    <property type="match status" value="1"/>
</dbReference>
<dbReference type="Gene3D" id="3.30.70.1280">
    <property type="entry name" value="SP0830-like domains"/>
    <property type="match status" value="1"/>
</dbReference>
<dbReference type="Gene3D" id="3.30.70.1260">
    <property type="entry name" value="bacterial protein sp0830 like"/>
    <property type="match status" value="1"/>
</dbReference>
<protein>
    <submittedName>
        <fullName evidence="2">Uncharacterized conserved protein, DUF1697 family</fullName>
    </submittedName>
</protein>
<evidence type="ECO:0000313" key="4">
    <source>
        <dbReference type="Proteomes" id="UP000184204"/>
    </source>
</evidence>
<keyword evidence="3" id="KW-1185">Reference proteome</keyword>
<dbReference type="OrthoDB" id="9806494at2"/>
<organism evidence="2 4">
    <name type="scientific">Anaerotignum propionicum DSM 1682</name>
    <dbReference type="NCBI Taxonomy" id="991789"/>
    <lineage>
        <taxon>Bacteria</taxon>
        <taxon>Bacillati</taxon>
        <taxon>Bacillota</taxon>
        <taxon>Clostridia</taxon>
        <taxon>Lachnospirales</taxon>
        <taxon>Anaerotignaceae</taxon>
        <taxon>Anaerotignum</taxon>
    </lineage>
</organism>
<reference evidence="4" key="3">
    <citation type="submission" date="2016-11" db="EMBL/GenBank/DDBJ databases">
        <authorList>
            <person name="Jaros S."/>
            <person name="Januszkiewicz K."/>
            <person name="Wedrychowicz H."/>
        </authorList>
    </citation>
    <scope>NUCLEOTIDE SEQUENCE [LARGE SCALE GENOMIC DNA]</scope>
    <source>
        <strain evidence="4">DSM 1682</strain>
    </source>
</reference>
<dbReference type="Pfam" id="PF08002">
    <property type="entry name" value="DUF1697"/>
    <property type="match status" value="1"/>
</dbReference>
<evidence type="ECO:0000313" key="2">
    <source>
        <dbReference type="EMBL" id="SHF08295.1"/>
    </source>
</evidence>